<dbReference type="EMBL" id="RCMI01000769">
    <property type="protein sequence ID" value="KAG2898253.1"/>
    <property type="molecule type" value="Genomic_DNA"/>
</dbReference>
<protein>
    <submittedName>
        <fullName evidence="3">Uncharacterized protein</fullName>
    </submittedName>
</protein>
<gene>
    <name evidence="1" type="ORF">PC115_g16899</name>
    <name evidence="2" type="ORF">PC117_g18530</name>
    <name evidence="3" type="ORF">PC118_g16606</name>
</gene>
<dbReference type="Proteomes" id="UP000736787">
    <property type="component" value="Unassembled WGS sequence"/>
</dbReference>
<accession>A0A8T1FEG8</accession>
<organism evidence="3 4">
    <name type="scientific">Phytophthora cactorum</name>
    <dbReference type="NCBI Taxonomy" id="29920"/>
    <lineage>
        <taxon>Eukaryota</taxon>
        <taxon>Sar</taxon>
        <taxon>Stramenopiles</taxon>
        <taxon>Oomycota</taxon>
        <taxon>Peronosporomycetes</taxon>
        <taxon>Peronosporales</taxon>
        <taxon>Peronosporaceae</taxon>
        <taxon>Phytophthora</taxon>
    </lineage>
</organism>
<evidence type="ECO:0000313" key="3">
    <source>
        <dbReference type="EMBL" id="KAG2970885.1"/>
    </source>
</evidence>
<dbReference type="EMBL" id="RCML01000700">
    <property type="protein sequence ID" value="KAG2970885.1"/>
    <property type="molecule type" value="Genomic_DNA"/>
</dbReference>
<reference evidence="3" key="1">
    <citation type="submission" date="2018-10" db="EMBL/GenBank/DDBJ databases">
        <title>Effector identification in a new, highly contiguous assembly of the strawberry crown rot pathogen Phytophthora cactorum.</title>
        <authorList>
            <person name="Armitage A.D."/>
            <person name="Nellist C.F."/>
            <person name="Bates H."/>
            <person name="Vickerstaff R.J."/>
            <person name="Harrison R.J."/>
        </authorList>
    </citation>
    <scope>NUCLEOTIDE SEQUENCE</scope>
    <source>
        <strain evidence="1">4032</strain>
        <strain evidence="2">4040</strain>
        <strain evidence="3">P415</strain>
    </source>
</reference>
<sequence length="125" mass="13790">MFDAFKSDSSNGSTAFAEVAEATTNAEVPPTTIPTAIPLNIPSPLSSKTRSKEFLEFEGATIFAPSPSPTYRYSLSLKSGMLRIWLENSESKKQWNSAFRTMLILATSSQMRLRRVLSRSFGLCS</sequence>
<evidence type="ECO:0000313" key="1">
    <source>
        <dbReference type="EMBL" id="KAG2898253.1"/>
    </source>
</evidence>
<name>A0A8T1FEG8_9STRA</name>
<evidence type="ECO:0000313" key="2">
    <source>
        <dbReference type="EMBL" id="KAG2913609.1"/>
    </source>
</evidence>
<dbReference type="VEuPathDB" id="FungiDB:PC110_g12548"/>
<dbReference type="AlphaFoldDB" id="A0A8T1FEG8"/>
<dbReference type="EMBL" id="RCMK01000752">
    <property type="protein sequence ID" value="KAG2913609.1"/>
    <property type="molecule type" value="Genomic_DNA"/>
</dbReference>
<dbReference type="Proteomes" id="UP000774804">
    <property type="component" value="Unassembled WGS sequence"/>
</dbReference>
<proteinExistence type="predicted"/>
<dbReference type="Proteomes" id="UP000697107">
    <property type="component" value="Unassembled WGS sequence"/>
</dbReference>
<evidence type="ECO:0000313" key="4">
    <source>
        <dbReference type="Proteomes" id="UP000697107"/>
    </source>
</evidence>
<comment type="caution">
    <text evidence="3">The sequence shown here is derived from an EMBL/GenBank/DDBJ whole genome shotgun (WGS) entry which is preliminary data.</text>
</comment>